<dbReference type="InterPro" id="IPR035466">
    <property type="entry name" value="GlmS/AgaS_SIS"/>
</dbReference>
<dbReference type="RefSeq" id="WP_176636201.1">
    <property type="nucleotide sequence ID" value="NZ_JAAMFM010000032.1"/>
</dbReference>
<dbReference type="CDD" id="cd00714">
    <property type="entry name" value="GFAT"/>
    <property type="match status" value="1"/>
</dbReference>
<dbReference type="InterPro" id="IPR005855">
    <property type="entry name" value="GFAT"/>
</dbReference>
<dbReference type="InterPro" id="IPR017932">
    <property type="entry name" value="GATase_2_dom"/>
</dbReference>
<keyword evidence="7 10" id="KW-0808">Transferase</keyword>
<dbReference type="InterPro" id="IPR029055">
    <property type="entry name" value="Ntn_hydrolases_N"/>
</dbReference>
<comment type="subcellular location">
    <subcellularLocation>
        <location evidence="2 10">Cytoplasm</location>
    </subcellularLocation>
</comment>
<keyword evidence="9" id="KW-0315">Glutamine amidotransferase</keyword>
<evidence type="ECO:0000256" key="8">
    <source>
        <dbReference type="ARBA" id="ARBA00022737"/>
    </source>
</evidence>
<proteinExistence type="inferred from homology"/>
<comment type="catalytic activity">
    <reaction evidence="1 10">
        <text>D-fructose 6-phosphate + L-glutamine = D-glucosamine 6-phosphate + L-glutamate</text>
        <dbReference type="Rhea" id="RHEA:13237"/>
        <dbReference type="ChEBI" id="CHEBI:29985"/>
        <dbReference type="ChEBI" id="CHEBI:58359"/>
        <dbReference type="ChEBI" id="CHEBI:58725"/>
        <dbReference type="ChEBI" id="CHEBI:61527"/>
        <dbReference type="EC" id="2.6.1.16"/>
    </reaction>
</comment>
<dbReference type="SUPFAM" id="SSF56235">
    <property type="entry name" value="N-terminal nucleophile aminohydrolases (Ntn hydrolases)"/>
    <property type="match status" value="1"/>
</dbReference>
<dbReference type="InterPro" id="IPR047084">
    <property type="entry name" value="GFAT_N"/>
</dbReference>
<dbReference type="NCBIfam" id="TIGR01135">
    <property type="entry name" value="glmS"/>
    <property type="match status" value="1"/>
</dbReference>
<dbReference type="Gene3D" id="3.60.20.10">
    <property type="entry name" value="Glutamine Phosphoribosylpyrophosphate, subunit 1, domain 1"/>
    <property type="match status" value="1"/>
</dbReference>
<feature type="domain" description="SIS" evidence="12">
    <location>
        <begin position="479"/>
        <end position="624"/>
    </location>
</feature>
<evidence type="ECO:0000313" key="13">
    <source>
        <dbReference type="EMBL" id="NVM96482.1"/>
    </source>
</evidence>
<feature type="domain" description="SIS" evidence="12">
    <location>
        <begin position="307"/>
        <end position="446"/>
    </location>
</feature>
<dbReference type="GO" id="GO:0097367">
    <property type="term" value="F:carbohydrate derivative binding"/>
    <property type="evidence" value="ECO:0007669"/>
    <property type="project" value="InterPro"/>
</dbReference>
<organism evidence="13 14">
    <name type="scientific">Arthrobacter wenxiniae</name>
    <dbReference type="NCBI Taxonomy" id="2713570"/>
    <lineage>
        <taxon>Bacteria</taxon>
        <taxon>Bacillati</taxon>
        <taxon>Actinomycetota</taxon>
        <taxon>Actinomycetes</taxon>
        <taxon>Micrococcales</taxon>
        <taxon>Micrococcaceae</taxon>
        <taxon>Arthrobacter</taxon>
    </lineage>
</organism>
<keyword evidence="5 10" id="KW-0963">Cytoplasm</keyword>
<evidence type="ECO:0000256" key="2">
    <source>
        <dbReference type="ARBA" id="ARBA00004496"/>
    </source>
</evidence>
<feature type="active site" description="For Fru-6P isomerization activity" evidence="10">
    <location>
        <position position="629"/>
    </location>
</feature>
<evidence type="ECO:0000256" key="5">
    <source>
        <dbReference type="ARBA" id="ARBA00022490"/>
    </source>
</evidence>
<dbReference type="Pfam" id="PF01380">
    <property type="entry name" value="SIS"/>
    <property type="match status" value="2"/>
</dbReference>
<feature type="active site" description="Nucleophile; for GATase activity" evidence="10">
    <location>
        <position position="2"/>
    </location>
</feature>
<dbReference type="CDD" id="cd05008">
    <property type="entry name" value="SIS_GlmS_GlmD_1"/>
    <property type="match status" value="1"/>
</dbReference>
<evidence type="ECO:0000256" key="4">
    <source>
        <dbReference type="ARBA" id="ARBA00016090"/>
    </source>
</evidence>
<evidence type="ECO:0000256" key="7">
    <source>
        <dbReference type="ARBA" id="ARBA00022679"/>
    </source>
</evidence>
<comment type="function">
    <text evidence="10">Catalyzes the first step in hexosamine metabolism, converting fructose-6P into glucosamine-6P using glutamine as a nitrogen source.</text>
</comment>
<evidence type="ECO:0000313" key="14">
    <source>
        <dbReference type="Proteomes" id="UP000543556"/>
    </source>
</evidence>
<dbReference type="GO" id="GO:0005829">
    <property type="term" value="C:cytosol"/>
    <property type="evidence" value="ECO:0007669"/>
    <property type="project" value="TreeGrafter"/>
</dbReference>
<dbReference type="Pfam" id="PF13522">
    <property type="entry name" value="GATase_6"/>
    <property type="match status" value="1"/>
</dbReference>
<dbReference type="PROSITE" id="PS51278">
    <property type="entry name" value="GATASE_TYPE_2"/>
    <property type="match status" value="1"/>
</dbReference>
<dbReference type="GO" id="GO:0006047">
    <property type="term" value="P:UDP-N-acetylglucosamine metabolic process"/>
    <property type="evidence" value="ECO:0007669"/>
    <property type="project" value="TreeGrafter"/>
</dbReference>
<evidence type="ECO:0000256" key="10">
    <source>
        <dbReference type="HAMAP-Rule" id="MF_00164"/>
    </source>
</evidence>
<reference evidence="13 14" key="1">
    <citation type="submission" date="2020-02" db="EMBL/GenBank/DDBJ databases">
        <title>Genome sequence of strain AETb3-4.</title>
        <authorList>
            <person name="Gao J."/>
            <person name="Zhang X."/>
        </authorList>
    </citation>
    <scope>NUCLEOTIDE SEQUENCE [LARGE SCALE GENOMIC DNA]</scope>
    <source>
        <strain evidence="13 14">AETb3-4</strain>
    </source>
</reference>
<comment type="caution">
    <text evidence="13">The sequence shown here is derived from an EMBL/GenBank/DDBJ whole genome shotgun (WGS) entry which is preliminary data.</text>
</comment>
<dbReference type="FunFam" id="3.60.20.10:FF:000006">
    <property type="entry name" value="Glutamine--fructose-6-phosphate aminotransferase [isomerizing]"/>
    <property type="match status" value="1"/>
</dbReference>
<dbReference type="PROSITE" id="PS51464">
    <property type="entry name" value="SIS"/>
    <property type="match status" value="2"/>
</dbReference>
<dbReference type="Gene3D" id="3.40.50.10490">
    <property type="entry name" value="Glucose-6-phosphate isomerase like protein, domain 1"/>
    <property type="match status" value="2"/>
</dbReference>
<keyword evidence="6 10" id="KW-0032">Aminotransferase</keyword>
<dbReference type="GO" id="GO:0006487">
    <property type="term" value="P:protein N-linked glycosylation"/>
    <property type="evidence" value="ECO:0007669"/>
    <property type="project" value="TreeGrafter"/>
</dbReference>
<sequence length="634" mass="67599">MCGIVGYAGTAPANGTTTAAGHQALDVLMEGLRRLEYRGYDSAGVAVVAGGAIAMRKKAGKLANLTAELAASPLPDSMTGIGHTRWATHGGPTDKNAHPHVVDGGKLAVIHNGIIENYAPLKARLLQQGHSFISDTDTEVAAVLLGEIYRSLPAGESADGARLTRAMQLAAQRLEGAFTLLAAHADHPGTVVASRRNSPLVVGLGDGENFLGSDVSGFIDYTRRAVELGQDQVVSITADSVAITDFFGAPAEGREYLVDWDAAAAEKDGFPSFMEKEIHDQPEAVAQTLLGRSDVDGKLTLDEMRIDADVLKTVNKIIVLACGTSAYAGQVARYAIEHWCRIPTEVELSHEFRYRDPIVDDKTLIVSLSQSGETMDTLMAVRYAREQGAKTIAICNTNGSTIPRESDAVLYTHAGPEIAVASTKAFLAQITAAYLLGLYLAQLRGNLFQGQIRDILADLAKVPAKIAQVLANDGQIKELARSMADTRSVLFLGRHVGFPVAMEGALKLKELAYIHAEGFAAGELKHGPIALIEEGQPVIVVVPSPRGRDSLHSKVVSNIQEVRARGAKTIVIAEEGDESVRAHAEHVFYIPETTTLLAPLLATVPLQIFACELATAKGYDVDQPRNLAKSVTVE</sequence>
<accession>A0A7Y7IJ82</accession>
<comment type="subunit">
    <text evidence="10">Homodimer.</text>
</comment>
<evidence type="ECO:0000256" key="6">
    <source>
        <dbReference type="ARBA" id="ARBA00022576"/>
    </source>
</evidence>
<evidence type="ECO:0000259" key="11">
    <source>
        <dbReference type="PROSITE" id="PS51278"/>
    </source>
</evidence>
<name>A0A7Y7IJ82_9MICC</name>
<gene>
    <name evidence="10 13" type="primary">glmS</name>
    <name evidence="13" type="ORF">G6034_16520</name>
</gene>
<dbReference type="FunFam" id="3.40.50.10490:FF:000001">
    <property type="entry name" value="Glutamine--fructose-6-phosphate aminotransferase [isomerizing]"/>
    <property type="match status" value="1"/>
</dbReference>
<dbReference type="InterPro" id="IPR046348">
    <property type="entry name" value="SIS_dom_sf"/>
</dbReference>
<dbReference type="EMBL" id="JAAMFM010000032">
    <property type="protein sequence ID" value="NVM96482.1"/>
    <property type="molecule type" value="Genomic_DNA"/>
</dbReference>
<dbReference type="AlphaFoldDB" id="A0A7Y7IJ82"/>
<feature type="initiator methionine" description="Removed" evidence="10">
    <location>
        <position position="1"/>
    </location>
</feature>
<evidence type="ECO:0000256" key="9">
    <source>
        <dbReference type="ARBA" id="ARBA00022962"/>
    </source>
</evidence>
<dbReference type="CDD" id="cd05009">
    <property type="entry name" value="SIS_GlmS_GlmD_2"/>
    <property type="match status" value="1"/>
</dbReference>
<dbReference type="Proteomes" id="UP000543556">
    <property type="component" value="Unassembled WGS sequence"/>
</dbReference>
<dbReference type="InterPro" id="IPR035490">
    <property type="entry name" value="GlmS/FrlB_SIS"/>
</dbReference>
<evidence type="ECO:0000256" key="1">
    <source>
        <dbReference type="ARBA" id="ARBA00001031"/>
    </source>
</evidence>
<dbReference type="NCBIfam" id="NF001484">
    <property type="entry name" value="PRK00331.1"/>
    <property type="match status" value="1"/>
</dbReference>
<dbReference type="PANTHER" id="PTHR10937:SF0">
    <property type="entry name" value="GLUTAMINE--FRUCTOSE-6-PHOSPHATE TRANSAMINASE (ISOMERIZING)"/>
    <property type="match status" value="1"/>
</dbReference>
<keyword evidence="14" id="KW-1185">Reference proteome</keyword>
<feature type="domain" description="Glutamine amidotransferase type-2" evidence="11">
    <location>
        <begin position="2"/>
        <end position="239"/>
    </location>
</feature>
<dbReference type="GO" id="GO:0004360">
    <property type="term" value="F:glutamine-fructose-6-phosphate transaminase (isomerizing) activity"/>
    <property type="evidence" value="ECO:0007669"/>
    <property type="project" value="UniProtKB-UniRule"/>
</dbReference>
<dbReference type="PANTHER" id="PTHR10937">
    <property type="entry name" value="GLUCOSAMINE--FRUCTOSE-6-PHOSPHATE AMINOTRANSFERASE, ISOMERIZING"/>
    <property type="match status" value="1"/>
</dbReference>
<evidence type="ECO:0000256" key="3">
    <source>
        <dbReference type="ARBA" id="ARBA00012916"/>
    </source>
</evidence>
<dbReference type="HAMAP" id="MF_00164">
    <property type="entry name" value="GlmS"/>
    <property type="match status" value="1"/>
</dbReference>
<evidence type="ECO:0000259" key="12">
    <source>
        <dbReference type="PROSITE" id="PS51464"/>
    </source>
</evidence>
<keyword evidence="8" id="KW-0677">Repeat</keyword>
<dbReference type="SUPFAM" id="SSF53697">
    <property type="entry name" value="SIS domain"/>
    <property type="match status" value="1"/>
</dbReference>
<protein>
    <recommendedName>
        <fullName evidence="4 10">Glutamine--fructose-6-phosphate aminotransferase [isomerizing]</fullName>
        <ecNumber evidence="3 10">2.6.1.16</ecNumber>
    </recommendedName>
    <alternativeName>
        <fullName evidence="10">D-fructose-6-phosphate amidotransferase</fullName>
    </alternativeName>
    <alternativeName>
        <fullName evidence="10">GFAT</fullName>
    </alternativeName>
    <alternativeName>
        <fullName evidence="10">Glucosamine-6-phosphate synthase</fullName>
    </alternativeName>
    <alternativeName>
        <fullName evidence="10">Hexosephosphate aminotransferase</fullName>
    </alternativeName>
    <alternativeName>
        <fullName evidence="10">L-glutamine--D-fructose-6-phosphate amidotransferase</fullName>
    </alternativeName>
</protein>
<dbReference type="InterPro" id="IPR001347">
    <property type="entry name" value="SIS_dom"/>
</dbReference>
<dbReference type="GO" id="GO:0006002">
    <property type="term" value="P:fructose 6-phosphate metabolic process"/>
    <property type="evidence" value="ECO:0007669"/>
    <property type="project" value="TreeGrafter"/>
</dbReference>
<dbReference type="GO" id="GO:0005975">
    <property type="term" value="P:carbohydrate metabolic process"/>
    <property type="evidence" value="ECO:0007669"/>
    <property type="project" value="UniProtKB-UniRule"/>
</dbReference>
<dbReference type="EC" id="2.6.1.16" evidence="3 10"/>